<accession>A0A9W7A2L4</accession>
<name>A0A9W7A2L4_9STRA</name>
<dbReference type="EMBL" id="BRXZ01002476">
    <property type="protein sequence ID" value="GMH62926.1"/>
    <property type="molecule type" value="Genomic_DNA"/>
</dbReference>
<sequence>MTLKVSPRGGEEKSTRFKVLCREESKVQEVFLSTGKELMSRSELAGVFTNVLRKEIRKRKVKIVLSKEKVKKGYDDGEEVLSPNKYPFTAPYLKPSTW</sequence>
<organism evidence="1 2">
    <name type="scientific">Triparma retinervis</name>
    <dbReference type="NCBI Taxonomy" id="2557542"/>
    <lineage>
        <taxon>Eukaryota</taxon>
        <taxon>Sar</taxon>
        <taxon>Stramenopiles</taxon>
        <taxon>Ochrophyta</taxon>
        <taxon>Bolidophyceae</taxon>
        <taxon>Parmales</taxon>
        <taxon>Triparmaceae</taxon>
        <taxon>Triparma</taxon>
    </lineage>
</organism>
<keyword evidence="2" id="KW-1185">Reference proteome</keyword>
<proteinExistence type="predicted"/>
<evidence type="ECO:0000313" key="2">
    <source>
        <dbReference type="Proteomes" id="UP001165082"/>
    </source>
</evidence>
<reference evidence="1" key="1">
    <citation type="submission" date="2022-07" db="EMBL/GenBank/DDBJ databases">
        <title>Genome analysis of Parmales, a sister group of diatoms, reveals the evolutionary specialization of diatoms from phago-mixotrophs to photoautotrophs.</title>
        <authorList>
            <person name="Ban H."/>
            <person name="Sato S."/>
            <person name="Yoshikawa S."/>
            <person name="Kazumasa Y."/>
            <person name="Nakamura Y."/>
            <person name="Ichinomiya M."/>
            <person name="Saitoh K."/>
            <person name="Sato N."/>
            <person name="Blanc-Mathieu R."/>
            <person name="Endo H."/>
            <person name="Kuwata A."/>
            <person name="Ogata H."/>
        </authorList>
    </citation>
    <scope>NUCLEOTIDE SEQUENCE</scope>
</reference>
<comment type="caution">
    <text evidence="1">The sequence shown here is derived from an EMBL/GenBank/DDBJ whole genome shotgun (WGS) entry which is preliminary data.</text>
</comment>
<gene>
    <name evidence="1" type="ORF">TrRE_jg12952</name>
</gene>
<evidence type="ECO:0000313" key="1">
    <source>
        <dbReference type="EMBL" id="GMH62926.1"/>
    </source>
</evidence>
<dbReference type="AlphaFoldDB" id="A0A9W7A2L4"/>
<protein>
    <submittedName>
        <fullName evidence="1">Uncharacterized protein</fullName>
    </submittedName>
</protein>
<dbReference type="Proteomes" id="UP001165082">
    <property type="component" value="Unassembled WGS sequence"/>
</dbReference>